<reference evidence="1" key="1">
    <citation type="submission" date="2023-07" db="EMBL/GenBank/DDBJ databases">
        <title>draft genome sequence of fig (Ficus carica).</title>
        <authorList>
            <person name="Takahashi T."/>
            <person name="Nishimura K."/>
        </authorList>
    </citation>
    <scope>NUCLEOTIDE SEQUENCE</scope>
</reference>
<dbReference type="AlphaFoldDB" id="A0AA87ZJS9"/>
<name>A0AA87ZJS9_FICCA</name>
<dbReference type="EMBL" id="BTGU01000005">
    <property type="protein sequence ID" value="GMN35752.1"/>
    <property type="molecule type" value="Genomic_DNA"/>
</dbReference>
<protein>
    <submittedName>
        <fullName evidence="1">Uncharacterized protein</fullName>
    </submittedName>
</protein>
<dbReference type="Proteomes" id="UP001187192">
    <property type="component" value="Unassembled WGS sequence"/>
</dbReference>
<evidence type="ECO:0000313" key="2">
    <source>
        <dbReference type="Proteomes" id="UP001187192"/>
    </source>
</evidence>
<evidence type="ECO:0000313" key="1">
    <source>
        <dbReference type="EMBL" id="GMN35752.1"/>
    </source>
</evidence>
<sequence length="63" mass="7465">MRWRIAKVGQSFKPQVVDLNRPQPPFDPQDSRTSGCWGEHVRSRGFVDLNRREILNLRCQEEQ</sequence>
<gene>
    <name evidence="1" type="ORF">TIFTF001_005498</name>
</gene>
<proteinExistence type="predicted"/>
<comment type="caution">
    <text evidence="1">The sequence shown here is derived from an EMBL/GenBank/DDBJ whole genome shotgun (WGS) entry which is preliminary data.</text>
</comment>
<organism evidence="1 2">
    <name type="scientific">Ficus carica</name>
    <name type="common">Common fig</name>
    <dbReference type="NCBI Taxonomy" id="3494"/>
    <lineage>
        <taxon>Eukaryota</taxon>
        <taxon>Viridiplantae</taxon>
        <taxon>Streptophyta</taxon>
        <taxon>Embryophyta</taxon>
        <taxon>Tracheophyta</taxon>
        <taxon>Spermatophyta</taxon>
        <taxon>Magnoliopsida</taxon>
        <taxon>eudicotyledons</taxon>
        <taxon>Gunneridae</taxon>
        <taxon>Pentapetalae</taxon>
        <taxon>rosids</taxon>
        <taxon>fabids</taxon>
        <taxon>Rosales</taxon>
        <taxon>Moraceae</taxon>
        <taxon>Ficeae</taxon>
        <taxon>Ficus</taxon>
    </lineage>
</organism>
<accession>A0AA87ZJS9</accession>
<keyword evidence="2" id="KW-1185">Reference proteome</keyword>